<evidence type="ECO:0000256" key="1">
    <source>
        <dbReference type="RuleBase" id="RU363021"/>
    </source>
</evidence>
<keyword evidence="2" id="KW-0732">Signal</keyword>
<evidence type="ECO:0000256" key="2">
    <source>
        <dbReference type="SAM" id="SignalP"/>
    </source>
</evidence>
<keyword evidence="1" id="KW-0496">Mitochondrion</keyword>
<dbReference type="PANTHER" id="PTHR28268">
    <property type="entry name" value="MICOS SUBUNIT MIC26"/>
    <property type="match status" value="1"/>
</dbReference>
<dbReference type="AlphaFoldDB" id="A0A2A9NFC9"/>
<keyword evidence="1" id="KW-0999">Mitochondrion inner membrane</keyword>
<comment type="subcellular location">
    <subcellularLocation>
        <location evidence="1">Mitochondrion inner membrane</location>
    </subcellularLocation>
</comment>
<evidence type="ECO:0000313" key="3">
    <source>
        <dbReference type="EMBL" id="PFH46967.1"/>
    </source>
</evidence>
<dbReference type="InterPro" id="IPR033181">
    <property type="entry name" value="Mic26_fungi"/>
</dbReference>
<organism evidence="3 4">
    <name type="scientific">Amanita thiersii Skay4041</name>
    <dbReference type="NCBI Taxonomy" id="703135"/>
    <lineage>
        <taxon>Eukaryota</taxon>
        <taxon>Fungi</taxon>
        <taxon>Dikarya</taxon>
        <taxon>Basidiomycota</taxon>
        <taxon>Agaricomycotina</taxon>
        <taxon>Agaricomycetes</taxon>
        <taxon>Agaricomycetidae</taxon>
        <taxon>Agaricales</taxon>
        <taxon>Pluteineae</taxon>
        <taxon>Amanitaceae</taxon>
        <taxon>Amanita</taxon>
    </lineage>
</organism>
<comment type="function">
    <text evidence="1">Component of the MICOS complex, a large protein complex of the mitochondrial inner membrane that plays crucial roles in the maintenance of crista junctions, inner membrane architecture, and formation of contact sites to the outer membrane.</text>
</comment>
<dbReference type="Proteomes" id="UP000242287">
    <property type="component" value="Unassembled WGS sequence"/>
</dbReference>
<proteinExistence type="predicted"/>
<comment type="subunit">
    <text evidence="1">Component of the mitochondrial contact site and cristae organizing system (MICOS) complex.</text>
</comment>
<sequence length="268" mass="29377">MYRAFILQRKALVTGVAAAAATTGVTLATDPSQSTSPSPRVPVKEKLSIYSTPTPDVILLDTPSSIELRIGAVRRQVMQSYMNARGELQSVVNKWIGVEHAVETRVKSILSPEEEITPGFLYTGISTLTGSIIARNRSLPVRFFLPTTFFLLSFNHFLPKTASNLAAYLGSLEDVYAPGLAEKHRVANAHTAMAWDRFKEATKEAREKLSHGMENVIGKVQETTGLKVGDVMRKGREEVKEVVHDAAKEVLERAAEDVKNVDVGKKDG</sequence>
<name>A0A2A9NFC9_9AGAR</name>
<dbReference type="OrthoDB" id="2399148at2759"/>
<dbReference type="STRING" id="703135.A0A2A9NFC9"/>
<protein>
    <recommendedName>
        <fullName evidence="1">MICOS complex subunit</fullName>
    </recommendedName>
</protein>
<keyword evidence="1" id="KW-0472">Membrane</keyword>
<dbReference type="Pfam" id="PF09769">
    <property type="entry name" value="ApoO"/>
    <property type="match status" value="1"/>
</dbReference>
<dbReference type="GO" id="GO:0042407">
    <property type="term" value="P:cristae formation"/>
    <property type="evidence" value="ECO:0007669"/>
    <property type="project" value="InterPro"/>
</dbReference>
<reference evidence="3 4" key="1">
    <citation type="submission" date="2014-02" db="EMBL/GenBank/DDBJ databases">
        <title>Transposable element dynamics among asymbiotic and ectomycorrhizal Amanita fungi.</title>
        <authorList>
            <consortium name="DOE Joint Genome Institute"/>
            <person name="Hess J."/>
            <person name="Skrede I."/>
            <person name="Wolfe B."/>
            <person name="LaButti K."/>
            <person name="Ohm R.A."/>
            <person name="Grigoriev I.V."/>
            <person name="Pringle A."/>
        </authorList>
    </citation>
    <scope>NUCLEOTIDE SEQUENCE [LARGE SCALE GENOMIC DNA]</scope>
    <source>
        <strain evidence="3 4">SKay4041</strain>
    </source>
</reference>
<feature type="signal peptide" evidence="2">
    <location>
        <begin position="1"/>
        <end position="28"/>
    </location>
</feature>
<keyword evidence="4" id="KW-1185">Reference proteome</keyword>
<gene>
    <name evidence="3" type="ORF">AMATHDRAFT_68632</name>
</gene>
<feature type="chain" id="PRO_5012179756" description="MICOS complex subunit" evidence="2">
    <location>
        <begin position="29"/>
        <end position="268"/>
    </location>
</feature>
<dbReference type="GO" id="GO:0044284">
    <property type="term" value="C:mitochondrial crista junction"/>
    <property type="evidence" value="ECO:0007669"/>
    <property type="project" value="TreeGrafter"/>
</dbReference>
<dbReference type="PANTHER" id="PTHR28268:SF1">
    <property type="entry name" value="MICOS SUBUNIT MIC26"/>
    <property type="match status" value="1"/>
</dbReference>
<dbReference type="EMBL" id="KZ302144">
    <property type="protein sequence ID" value="PFH46967.1"/>
    <property type="molecule type" value="Genomic_DNA"/>
</dbReference>
<dbReference type="InterPro" id="IPR019166">
    <property type="entry name" value="MIC26/MIC27"/>
</dbReference>
<evidence type="ECO:0000313" key="4">
    <source>
        <dbReference type="Proteomes" id="UP000242287"/>
    </source>
</evidence>
<dbReference type="GO" id="GO:0061617">
    <property type="term" value="C:MICOS complex"/>
    <property type="evidence" value="ECO:0007669"/>
    <property type="project" value="UniProtKB-UniRule"/>
</dbReference>
<accession>A0A2A9NFC9</accession>